<dbReference type="InterPro" id="IPR056501">
    <property type="entry name" value="NAD-bd_HRPKS_sdrA"/>
</dbReference>
<dbReference type="InterPro" id="IPR057326">
    <property type="entry name" value="KR_dom"/>
</dbReference>
<dbReference type="InterPro" id="IPR050091">
    <property type="entry name" value="PKS_NRPS_Biosynth_Enz"/>
</dbReference>
<dbReference type="Pfam" id="PF00698">
    <property type="entry name" value="Acyl_transf_1"/>
    <property type="match status" value="1"/>
</dbReference>
<evidence type="ECO:0000256" key="4">
    <source>
        <dbReference type="ARBA" id="ARBA00022857"/>
    </source>
</evidence>
<dbReference type="Pfam" id="PF16197">
    <property type="entry name" value="KAsynt_C_assoc"/>
    <property type="match status" value="1"/>
</dbReference>
<dbReference type="GO" id="GO:0004312">
    <property type="term" value="F:fatty acid synthase activity"/>
    <property type="evidence" value="ECO:0007669"/>
    <property type="project" value="TreeGrafter"/>
</dbReference>
<keyword evidence="2" id="KW-0597">Phosphoprotein</keyword>
<dbReference type="PROSITE" id="PS52004">
    <property type="entry name" value="KS3_2"/>
    <property type="match status" value="1"/>
</dbReference>
<dbReference type="Pfam" id="PF00550">
    <property type="entry name" value="PP-binding"/>
    <property type="match status" value="1"/>
</dbReference>
<gene>
    <name evidence="13" type="ORF">K458DRAFT_102154</name>
</gene>
<evidence type="ECO:0000256" key="5">
    <source>
        <dbReference type="ARBA" id="ARBA00023002"/>
    </source>
</evidence>
<protein>
    <submittedName>
        <fullName evidence="13">Putative polyketide synthase</fullName>
    </submittedName>
</protein>
<keyword evidence="5" id="KW-0560">Oxidoreductase</keyword>
<dbReference type="SMART" id="SM00823">
    <property type="entry name" value="PKS_PP"/>
    <property type="match status" value="1"/>
</dbReference>
<dbReference type="CDD" id="cd02440">
    <property type="entry name" value="AdoMet_MTases"/>
    <property type="match status" value="1"/>
</dbReference>
<dbReference type="SUPFAM" id="SSF50129">
    <property type="entry name" value="GroES-like"/>
    <property type="match status" value="1"/>
</dbReference>
<dbReference type="Pfam" id="PF23114">
    <property type="entry name" value="NAD-bd_HRPKS_sdrA"/>
    <property type="match status" value="1"/>
</dbReference>
<organism evidence="13 14">
    <name type="scientific">Lentithecium fluviatile CBS 122367</name>
    <dbReference type="NCBI Taxonomy" id="1168545"/>
    <lineage>
        <taxon>Eukaryota</taxon>
        <taxon>Fungi</taxon>
        <taxon>Dikarya</taxon>
        <taxon>Ascomycota</taxon>
        <taxon>Pezizomycotina</taxon>
        <taxon>Dothideomycetes</taxon>
        <taxon>Pleosporomycetidae</taxon>
        <taxon>Pleosporales</taxon>
        <taxon>Massarineae</taxon>
        <taxon>Lentitheciaceae</taxon>
        <taxon>Lentithecium</taxon>
    </lineage>
</organism>
<dbReference type="Pfam" id="PF21089">
    <property type="entry name" value="PKS_DH_N"/>
    <property type="match status" value="1"/>
</dbReference>
<dbReference type="Pfam" id="PF08242">
    <property type="entry name" value="Methyltransf_12"/>
    <property type="match status" value="1"/>
</dbReference>
<evidence type="ECO:0000256" key="7">
    <source>
        <dbReference type="ARBA" id="ARBA00023315"/>
    </source>
</evidence>
<dbReference type="InterPro" id="IPR014030">
    <property type="entry name" value="Ketoacyl_synth_N"/>
</dbReference>
<dbReference type="InterPro" id="IPR013154">
    <property type="entry name" value="ADH-like_N"/>
</dbReference>
<dbReference type="SMART" id="SM00827">
    <property type="entry name" value="PKS_AT"/>
    <property type="match status" value="1"/>
</dbReference>
<dbReference type="Pfam" id="PF08659">
    <property type="entry name" value="KR"/>
    <property type="match status" value="1"/>
</dbReference>
<keyword evidence="3" id="KW-0808">Transferase</keyword>
<dbReference type="CDD" id="cd05274">
    <property type="entry name" value="KR_FAS_SDR_x"/>
    <property type="match status" value="1"/>
</dbReference>
<dbReference type="InterPro" id="IPR020843">
    <property type="entry name" value="ER"/>
</dbReference>
<dbReference type="InterPro" id="IPR020806">
    <property type="entry name" value="PKS_PP-bd"/>
</dbReference>
<dbReference type="InterPro" id="IPR016036">
    <property type="entry name" value="Malonyl_transacylase_ACP-bd"/>
</dbReference>
<dbReference type="GO" id="GO:0031177">
    <property type="term" value="F:phosphopantetheine binding"/>
    <property type="evidence" value="ECO:0007669"/>
    <property type="project" value="InterPro"/>
</dbReference>
<dbReference type="Gene3D" id="3.10.129.110">
    <property type="entry name" value="Polyketide synthase dehydratase"/>
    <property type="match status" value="1"/>
</dbReference>
<dbReference type="InterPro" id="IPR020841">
    <property type="entry name" value="PKS_Beta-ketoAc_synthase_dom"/>
</dbReference>
<proteinExistence type="predicted"/>
<evidence type="ECO:0000256" key="2">
    <source>
        <dbReference type="ARBA" id="ARBA00022553"/>
    </source>
</evidence>
<feature type="region of interest" description="Disordered" evidence="9">
    <location>
        <begin position="2498"/>
        <end position="2518"/>
    </location>
</feature>
<dbReference type="GO" id="GO:0044550">
    <property type="term" value="P:secondary metabolite biosynthetic process"/>
    <property type="evidence" value="ECO:0007669"/>
    <property type="project" value="UniProtKB-ARBA"/>
</dbReference>
<keyword evidence="7" id="KW-0012">Acyltransferase</keyword>
<dbReference type="PANTHER" id="PTHR43775">
    <property type="entry name" value="FATTY ACID SYNTHASE"/>
    <property type="match status" value="1"/>
</dbReference>
<dbReference type="CDD" id="cd00833">
    <property type="entry name" value="PKS"/>
    <property type="match status" value="1"/>
</dbReference>
<sequence length="2604" mass="285183">MDYSTASSSASCSDSSRSPSVSSASSGFSHTEQTRTATGDIPMVEPIAIIGFSLKGPGDADTVESFWEMMMEARSTASEFPKERLNHAAHHSTDTGAMGTIRPQRAHFLKEDLAVFDASFFGMTAAEAAAMDPQQRGLLEASYRALENAGLPMDRVYGTETSVHTGCFTADYMMVMGKDPELTPKFFATGVAAAMLSNRISSFYNLRGPSATIDTACSSSLVALDQACQSLRLGQSSMGIVAGCNLIFSLDLTIGLSNMGFLSPDGICHSFDHKANGYSRGEGFGVVIVKRLSDAVRDGDTIRAVIRATGTNQDGDTPLAKPSKFAQAKLISDTYRRAGLDRSKTKYVEAHGTGTSVGDPLEAAAIGTSFSAGRSKAEAVYVSSLKANFGHLEGAAGIAGLIKTCLVLERGIIPPVAGLERVNPEIDVDFLNIKFPLQPTPWPSRGLRRASVNSFGFGGTNAHVVLDDAYHYMQRYGISGKHCTRIIPPFSLELKTNSRRASGLFNTINVSRISKPLVLAWSTQDELSLQQLISDYTKWLYEAEYTYKHVDIRASLAHTLLERRSLHSWRSFAVTNPMDPLDSLEISRPVASQPPSELSLAFVFTGQGAQWRGMGRELFVYEIFRKSILDAICYLMGLGCYWHFVGAFTGELEPAARLDEPGFAQPLCTILQVALVELLASINVRPSVVIGHSSGEIAAAFASGAISRESAWKLAYYRGICSNKVASMTNIHGGMLAVGLSEEKTRGYIDHINAELGPGDLTIACVNSPSSVTVSGNKEHIDALATQLEHASVFARVLKVPVAYHGPHMENVADQYLDLIGEIEPGTMSLRHHVNMVSSVVGEPVDKGSLCEPSYWVQNLVSQVKFAQAVHATFASPQRKLSNKLDLSHLDVLWATDILEIGPHGALGGPIRDTLRPLSHGKDITYAPALVRKKDACVSLLTAVGQLHCRGYEVQLTQLNATIEDKLNSPIVLPNLPQYPFNHSKAFWSESRISKGMRFRKHGRNPFLGTPVADWNPLDARWRHFLKPADSSWISDHIINDKNLFPAAGMLTMVIEAAAQLAGDTAVLAFEICDATFHSALDLPADTDGVEVQLQLVAHDNLSLKHGAKYDWFLRTYQGGWADVCRGTVRVVPASDSVNEVDNGNEETHFGTRARAHFDDISSRCTREVDGAEIYDHFWKCGYHFGPSFKRIQSSKHSPSGEATAKIAMLAGQDSENPKVIHPATLDGVLQIVLPVITQIGNDSQHATSLPTRINRIWISKSGLLYEDAESVDVAVNIRKNGFRNTTSDIAVLSQDRSLRLFVERIETTLITDGLEGSQDPEAASPPLCWNVALKPELDCLDPERLDAILMQDTPRRAASRHYKSDLDRVLYYFIKKANDKLTASRVPQHGHLQRYYQWMQHQLSENASTLSAHDDKSFQRLYHDVKSRHPKHAKIYYRAGEHLVNLLSRRSDPLSLLFQGTDMSNFYECLLELSDFMVPVARYLDLLTHQNPDISVLEVGAGTGGATKHLMKSLTQRGSNGNTARYSRYCFTDISASFFAQAQADLAAFPKLDYKTLDLEQDPLSQDFEPESFDVIVASLVLHATADIDRTLAYLHTLLKPGGKLIAIEVAAPDQVSAGFIFGLLPGWWLSTDEYRKDRLSPCLSPDEWDCTLARNGFSGVDHIFWDTPDEEHHLNSLWISTRLEADKPPADRAFLTAALFAAKESDEVHMRLCQEHLEDLGVPLRYTNIGTLAVDNLDDTLVIVYDTPCNPILNNLDRDDFESFRATLTHATNVLWVSPASGYHTNPSSGAIYGLARTLRSENASLSFTILEADTSSELEDQASNLERVITQCLLHSSNHCESEYIEKNGMLHTRRIIEDAQLNEMITENDKSMIERDVRFGDANLRLTVETPGLLDSLYFTEASALSSDLAPNDVEVRVKAVGVNFKDCLVALGRVSDDTLGTECAGIVERVGDWCRLKIGDRVIVSALDTYRSVVRCNEALVARIPDNVPFTEAAKLPTNYVTAYHALVELGHISEGESVLIHAGAGGTGQAAIQLAQHFNAEVFATVGSQSKKDLLMSTYAIPEDHIFYSRDTSFSQGIKRATGGRGVDLVLNSLAGEELRASWECVAPYGRFLEIGKKDIFSHEKLPMFQFAQNVTFSAIDIAAMSKERPQLIQKSLKAVVDLLAQKKVRVASPLKIFSVHEVEDAFRYLQSGLNAGGVAVEIDQDAVVPAHISPDRGPCFSPNATYVIAGGLGGQGKSITRWMGKKGARNILLLSRKGMRTEGAMDFFEEMTGAGVYIEAPACDIASEAALRRTLTSASQRMPPIKGCIQAAMAIGDALFDTMTHDQWTSALNPKIHGSWNLHSLLPSDLDFFIMLSSISGMIGSSGQASYCTGNTYQDGLAAYRVAQGQKAVSLDLSAMADEGYFTNHQDDLEQYNQIKKIVLMGQKDLFTILEHYCNPGLSVENMQSQVAMGFQLPADVKSRGEELTAWMERPLFSNLHQLASTNSSSYSLSTQAQPQSQTDLSSLATSKSRSEGTTIITSAIRDKLARVLSRPAEDIDVTKPMHAHGVDSLFAVEFRNWFMKSLKVDVPIFEILGGGAIEALGGSVAEKLGIGE</sequence>
<dbReference type="Pfam" id="PF14765">
    <property type="entry name" value="PS-DH"/>
    <property type="match status" value="1"/>
</dbReference>
<feature type="active site" description="Proton acceptor; for dehydratase activity" evidence="8">
    <location>
        <position position="1037"/>
    </location>
</feature>
<dbReference type="SUPFAM" id="SSF53901">
    <property type="entry name" value="Thiolase-like"/>
    <property type="match status" value="1"/>
</dbReference>
<evidence type="ECO:0000256" key="8">
    <source>
        <dbReference type="PROSITE-ProRule" id="PRU01363"/>
    </source>
</evidence>
<evidence type="ECO:0000259" key="12">
    <source>
        <dbReference type="PROSITE" id="PS52019"/>
    </source>
</evidence>
<evidence type="ECO:0000256" key="3">
    <source>
        <dbReference type="ARBA" id="ARBA00022679"/>
    </source>
</evidence>
<keyword evidence="4" id="KW-0521">NADP</keyword>
<dbReference type="Gene3D" id="3.40.366.10">
    <property type="entry name" value="Malonyl-Coenzyme A Acyl Carrier Protein, domain 2"/>
    <property type="match status" value="1"/>
</dbReference>
<feature type="domain" description="Carrier" evidence="10">
    <location>
        <begin position="2523"/>
        <end position="2600"/>
    </location>
</feature>
<feature type="domain" description="Ketosynthase family 3 (KS3)" evidence="11">
    <location>
        <begin position="44"/>
        <end position="468"/>
    </location>
</feature>
<dbReference type="Gene3D" id="1.10.1200.10">
    <property type="entry name" value="ACP-like"/>
    <property type="match status" value="1"/>
</dbReference>
<dbReference type="InterPro" id="IPR014043">
    <property type="entry name" value="Acyl_transferase_dom"/>
</dbReference>
<dbReference type="Gene3D" id="3.40.50.150">
    <property type="entry name" value="Vaccinia Virus protein VP39"/>
    <property type="match status" value="1"/>
</dbReference>
<dbReference type="Proteomes" id="UP000799291">
    <property type="component" value="Unassembled WGS sequence"/>
</dbReference>
<dbReference type="GO" id="GO:0006633">
    <property type="term" value="P:fatty acid biosynthetic process"/>
    <property type="evidence" value="ECO:0007669"/>
    <property type="project" value="InterPro"/>
</dbReference>
<feature type="active site" description="Proton donor; for dehydratase activity" evidence="8">
    <location>
        <position position="1227"/>
    </location>
</feature>
<feature type="domain" description="PKS/mFAS DH" evidence="12">
    <location>
        <begin position="1005"/>
        <end position="1317"/>
    </location>
</feature>
<dbReference type="SUPFAM" id="SSF52151">
    <property type="entry name" value="FabD/lysophospholipase-like"/>
    <property type="match status" value="1"/>
</dbReference>
<dbReference type="SUPFAM" id="SSF51735">
    <property type="entry name" value="NAD(P)-binding Rossmann-fold domains"/>
    <property type="match status" value="2"/>
</dbReference>
<feature type="compositionally biased region" description="Polar residues" evidence="9">
    <location>
        <begin position="2505"/>
        <end position="2518"/>
    </location>
</feature>
<evidence type="ECO:0000256" key="9">
    <source>
        <dbReference type="SAM" id="MobiDB-lite"/>
    </source>
</evidence>
<feature type="compositionally biased region" description="Low complexity" evidence="9">
    <location>
        <begin position="1"/>
        <end position="29"/>
    </location>
</feature>
<dbReference type="InterPro" id="IPR013217">
    <property type="entry name" value="Methyltransf_12"/>
</dbReference>
<dbReference type="EMBL" id="MU005571">
    <property type="protein sequence ID" value="KAF2690330.1"/>
    <property type="molecule type" value="Genomic_DNA"/>
</dbReference>
<dbReference type="InterPro" id="IPR049552">
    <property type="entry name" value="PKS_DH_N"/>
</dbReference>
<dbReference type="Pfam" id="PF13602">
    <property type="entry name" value="ADH_zinc_N_2"/>
    <property type="match status" value="1"/>
</dbReference>
<dbReference type="InterPro" id="IPR020807">
    <property type="entry name" value="PKS_DH"/>
</dbReference>
<feature type="region of interest" description="C-terminal hotdog fold" evidence="8">
    <location>
        <begin position="1166"/>
        <end position="1317"/>
    </location>
</feature>
<dbReference type="GO" id="GO:0016491">
    <property type="term" value="F:oxidoreductase activity"/>
    <property type="evidence" value="ECO:0007669"/>
    <property type="project" value="UniProtKB-KW"/>
</dbReference>
<dbReference type="SUPFAM" id="SSF53335">
    <property type="entry name" value="S-adenosyl-L-methionine-dependent methyltransferases"/>
    <property type="match status" value="1"/>
</dbReference>
<dbReference type="InterPro" id="IPR016035">
    <property type="entry name" value="Acyl_Trfase/lysoPLipase"/>
</dbReference>
<dbReference type="Pfam" id="PF02801">
    <property type="entry name" value="Ketoacyl-synt_C"/>
    <property type="match status" value="1"/>
</dbReference>
<dbReference type="InterPro" id="IPR016039">
    <property type="entry name" value="Thiolase-like"/>
</dbReference>
<dbReference type="InterPro" id="IPR036291">
    <property type="entry name" value="NAD(P)-bd_dom_sf"/>
</dbReference>
<evidence type="ECO:0000259" key="11">
    <source>
        <dbReference type="PROSITE" id="PS52004"/>
    </source>
</evidence>
<dbReference type="PROSITE" id="PS00606">
    <property type="entry name" value="KS3_1"/>
    <property type="match status" value="1"/>
</dbReference>
<keyword evidence="14" id="KW-1185">Reference proteome</keyword>
<dbReference type="SMART" id="SM00829">
    <property type="entry name" value="PKS_ER"/>
    <property type="match status" value="1"/>
</dbReference>
<dbReference type="InterPro" id="IPR013968">
    <property type="entry name" value="PKS_KR"/>
</dbReference>
<dbReference type="InterPro" id="IPR032821">
    <property type="entry name" value="PKS_assoc"/>
</dbReference>
<feature type="region of interest" description="Disordered" evidence="9">
    <location>
        <begin position="1"/>
        <end position="40"/>
    </location>
</feature>
<dbReference type="GO" id="GO:1901336">
    <property type="term" value="P:lactone biosynthetic process"/>
    <property type="evidence" value="ECO:0007669"/>
    <property type="project" value="UniProtKB-ARBA"/>
</dbReference>
<dbReference type="OrthoDB" id="329835at2759"/>
<dbReference type="Pfam" id="PF00109">
    <property type="entry name" value="ketoacyl-synt"/>
    <property type="match status" value="1"/>
</dbReference>
<dbReference type="InterPro" id="IPR049551">
    <property type="entry name" value="PKS_DH_C"/>
</dbReference>
<dbReference type="InterPro" id="IPR018201">
    <property type="entry name" value="Ketoacyl_synth_AS"/>
</dbReference>
<keyword evidence="6" id="KW-0511">Multifunctional enzyme</keyword>
<dbReference type="Pfam" id="PF08240">
    <property type="entry name" value="ADH_N"/>
    <property type="match status" value="1"/>
</dbReference>
<dbReference type="InterPro" id="IPR009081">
    <property type="entry name" value="PP-bd_ACP"/>
</dbReference>
<dbReference type="SUPFAM" id="SSF47336">
    <property type="entry name" value="ACP-like"/>
    <property type="match status" value="1"/>
</dbReference>
<evidence type="ECO:0000259" key="10">
    <source>
        <dbReference type="PROSITE" id="PS50075"/>
    </source>
</evidence>
<dbReference type="InterPro" id="IPR049900">
    <property type="entry name" value="PKS_mFAS_DH"/>
</dbReference>
<dbReference type="GO" id="GO:0004315">
    <property type="term" value="F:3-oxoacyl-[acyl-carrier-protein] synthase activity"/>
    <property type="evidence" value="ECO:0007669"/>
    <property type="project" value="InterPro"/>
</dbReference>
<dbReference type="CDD" id="cd05195">
    <property type="entry name" value="enoyl_red"/>
    <property type="match status" value="1"/>
</dbReference>
<evidence type="ECO:0000313" key="13">
    <source>
        <dbReference type="EMBL" id="KAF2690330.1"/>
    </source>
</evidence>
<dbReference type="PANTHER" id="PTHR43775:SF29">
    <property type="entry name" value="ASPERFURANONE POLYKETIDE SYNTHASE AFOG-RELATED"/>
    <property type="match status" value="1"/>
</dbReference>
<dbReference type="InterPro" id="IPR029063">
    <property type="entry name" value="SAM-dependent_MTases_sf"/>
</dbReference>
<dbReference type="PROSITE" id="PS52019">
    <property type="entry name" value="PKS_MFAS_DH"/>
    <property type="match status" value="1"/>
</dbReference>
<dbReference type="Gene3D" id="3.40.47.10">
    <property type="match status" value="1"/>
</dbReference>
<reference evidence="13" key="1">
    <citation type="journal article" date="2020" name="Stud. Mycol.">
        <title>101 Dothideomycetes genomes: a test case for predicting lifestyles and emergence of pathogens.</title>
        <authorList>
            <person name="Haridas S."/>
            <person name="Albert R."/>
            <person name="Binder M."/>
            <person name="Bloem J."/>
            <person name="Labutti K."/>
            <person name="Salamov A."/>
            <person name="Andreopoulos B."/>
            <person name="Baker S."/>
            <person name="Barry K."/>
            <person name="Bills G."/>
            <person name="Bluhm B."/>
            <person name="Cannon C."/>
            <person name="Castanera R."/>
            <person name="Culley D."/>
            <person name="Daum C."/>
            <person name="Ezra D."/>
            <person name="Gonzalez J."/>
            <person name="Henrissat B."/>
            <person name="Kuo A."/>
            <person name="Liang C."/>
            <person name="Lipzen A."/>
            <person name="Lutzoni F."/>
            <person name="Magnuson J."/>
            <person name="Mondo S."/>
            <person name="Nolan M."/>
            <person name="Ohm R."/>
            <person name="Pangilinan J."/>
            <person name="Park H.-J."/>
            <person name="Ramirez L."/>
            <person name="Alfaro M."/>
            <person name="Sun H."/>
            <person name="Tritt A."/>
            <person name="Yoshinaga Y."/>
            <person name="Zwiers L.-H."/>
            <person name="Turgeon B."/>
            <person name="Goodwin S."/>
            <person name="Spatafora J."/>
            <person name="Crous P."/>
            <person name="Grigoriev I."/>
        </authorList>
    </citation>
    <scope>NUCLEOTIDE SEQUENCE</scope>
    <source>
        <strain evidence="13">CBS 122367</strain>
    </source>
</reference>
<dbReference type="SMART" id="SM00825">
    <property type="entry name" value="PKS_KS"/>
    <property type="match status" value="1"/>
</dbReference>
<dbReference type="InterPro" id="IPR014031">
    <property type="entry name" value="Ketoacyl_synth_C"/>
</dbReference>
<dbReference type="Gene3D" id="3.90.180.10">
    <property type="entry name" value="Medium-chain alcohol dehydrogenases, catalytic domain"/>
    <property type="match status" value="1"/>
</dbReference>
<dbReference type="FunFam" id="3.40.50.720:FF:000209">
    <property type="entry name" value="Polyketide synthase Pks12"/>
    <property type="match status" value="1"/>
</dbReference>
<dbReference type="InterPro" id="IPR011032">
    <property type="entry name" value="GroES-like_sf"/>
</dbReference>
<dbReference type="SMART" id="SM00822">
    <property type="entry name" value="PKS_KR"/>
    <property type="match status" value="1"/>
</dbReference>
<dbReference type="InterPro" id="IPR036736">
    <property type="entry name" value="ACP-like_sf"/>
</dbReference>
<keyword evidence="1" id="KW-0596">Phosphopantetheine</keyword>
<evidence type="ECO:0000313" key="14">
    <source>
        <dbReference type="Proteomes" id="UP000799291"/>
    </source>
</evidence>
<dbReference type="SUPFAM" id="SSF55048">
    <property type="entry name" value="Probable ACP-binding domain of malonyl-CoA ACP transacylase"/>
    <property type="match status" value="1"/>
</dbReference>
<name>A0A6G1JJC9_9PLEO</name>
<dbReference type="InterPro" id="IPR001227">
    <property type="entry name" value="Ac_transferase_dom_sf"/>
</dbReference>
<feature type="region of interest" description="N-terminal hotdog fold" evidence="8">
    <location>
        <begin position="1005"/>
        <end position="1136"/>
    </location>
</feature>
<dbReference type="Gene3D" id="3.40.50.720">
    <property type="entry name" value="NAD(P)-binding Rossmann-like Domain"/>
    <property type="match status" value="1"/>
</dbReference>
<dbReference type="SMART" id="SM00826">
    <property type="entry name" value="PKS_DH"/>
    <property type="match status" value="1"/>
</dbReference>
<evidence type="ECO:0000256" key="6">
    <source>
        <dbReference type="ARBA" id="ARBA00023268"/>
    </source>
</evidence>
<dbReference type="InterPro" id="IPR042104">
    <property type="entry name" value="PKS_dehydratase_sf"/>
</dbReference>
<accession>A0A6G1JJC9</accession>
<evidence type="ECO:0000256" key="1">
    <source>
        <dbReference type="ARBA" id="ARBA00022450"/>
    </source>
</evidence>
<dbReference type="PROSITE" id="PS50075">
    <property type="entry name" value="CARRIER"/>
    <property type="match status" value="1"/>
</dbReference>